<comment type="caution">
    <text evidence="1">The sequence shown here is derived from an EMBL/GenBank/DDBJ whole genome shotgun (WGS) entry which is preliminary data.</text>
</comment>
<sequence>MSPEACRGKHYPAYIAKPAEGQHTYSVCFAQFSFGIGSGDTEREAVEHAEYVLAYGVSLMASVPDLVSHEEAVQLVREELDEIGISASDVSWTEIEVKLEVLEEEEVLEVARGA</sequence>
<evidence type="ECO:0000313" key="1">
    <source>
        <dbReference type="EMBL" id="KAG2486675.1"/>
    </source>
</evidence>
<name>A0A835XNE8_9CHLO</name>
<proteinExistence type="predicted"/>
<evidence type="ECO:0000313" key="2">
    <source>
        <dbReference type="Proteomes" id="UP000612055"/>
    </source>
</evidence>
<protein>
    <submittedName>
        <fullName evidence="1">Uncharacterized protein</fullName>
    </submittedName>
</protein>
<organism evidence="1 2">
    <name type="scientific">Edaphochlamys debaryana</name>
    <dbReference type="NCBI Taxonomy" id="47281"/>
    <lineage>
        <taxon>Eukaryota</taxon>
        <taxon>Viridiplantae</taxon>
        <taxon>Chlorophyta</taxon>
        <taxon>core chlorophytes</taxon>
        <taxon>Chlorophyceae</taxon>
        <taxon>CS clade</taxon>
        <taxon>Chlamydomonadales</taxon>
        <taxon>Chlamydomonadales incertae sedis</taxon>
        <taxon>Edaphochlamys</taxon>
    </lineage>
</organism>
<dbReference type="EMBL" id="JAEHOE010000108">
    <property type="protein sequence ID" value="KAG2486675.1"/>
    <property type="molecule type" value="Genomic_DNA"/>
</dbReference>
<keyword evidence="2" id="KW-1185">Reference proteome</keyword>
<dbReference type="AlphaFoldDB" id="A0A835XNE8"/>
<reference evidence="1" key="1">
    <citation type="journal article" date="2020" name="bioRxiv">
        <title>Comparative genomics of Chlamydomonas.</title>
        <authorList>
            <person name="Craig R.J."/>
            <person name="Hasan A.R."/>
            <person name="Ness R.W."/>
            <person name="Keightley P.D."/>
        </authorList>
    </citation>
    <scope>NUCLEOTIDE SEQUENCE</scope>
    <source>
        <strain evidence="1">CCAP 11/70</strain>
    </source>
</reference>
<accession>A0A835XNE8</accession>
<dbReference type="Proteomes" id="UP000612055">
    <property type="component" value="Unassembled WGS sequence"/>
</dbReference>
<dbReference type="OrthoDB" id="553466at2759"/>
<gene>
    <name evidence="1" type="ORF">HYH03_014606</name>
</gene>